<comment type="similarity">
    <text evidence="1">Belongs to the jacalin lectin family.</text>
</comment>
<dbReference type="InterPro" id="IPR036404">
    <property type="entry name" value="Jacalin-like_lectin_dom_sf"/>
</dbReference>
<dbReference type="PANTHER" id="PTHR34145">
    <property type="entry name" value="OS02G0105600 PROTEIN"/>
    <property type="match status" value="1"/>
</dbReference>
<evidence type="ECO:0000256" key="2">
    <source>
        <dbReference type="ARBA" id="ARBA00022734"/>
    </source>
</evidence>
<dbReference type="SUPFAM" id="SSF51101">
    <property type="entry name" value="Mannose-binding lectins"/>
    <property type="match status" value="1"/>
</dbReference>
<evidence type="ECO:0000313" key="4">
    <source>
        <dbReference type="EMBL" id="RDX85319.1"/>
    </source>
</evidence>
<evidence type="ECO:0000313" key="5">
    <source>
        <dbReference type="Proteomes" id="UP000257109"/>
    </source>
</evidence>
<dbReference type="PANTHER" id="PTHR34145:SF28">
    <property type="entry name" value="F-BOX DOMAIN-CONTAINING PROTEIN"/>
    <property type="match status" value="1"/>
</dbReference>
<dbReference type="InterPro" id="IPR055357">
    <property type="entry name" value="LRR_At1g61320_AtMIF1"/>
</dbReference>
<gene>
    <name evidence="4" type="primary">JAL19</name>
    <name evidence="4" type="ORF">CR513_33512</name>
</gene>
<evidence type="ECO:0000259" key="3">
    <source>
        <dbReference type="PROSITE" id="PS51752"/>
    </source>
</evidence>
<dbReference type="CDD" id="cd22160">
    <property type="entry name" value="F-box_AtFBL13-like"/>
    <property type="match status" value="1"/>
</dbReference>
<accession>A0A371G415</accession>
<comment type="caution">
    <text evidence="4">The sequence shown here is derived from an EMBL/GenBank/DDBJ whole genome shotgun (WGS) entry which is preliminary data.</text>
</comment>
<dbReference type="InterPro" id="IPR053781">
    <property type="entry name" value="F-box_AtFBL13-like"/>
</dbReference>
<name>A0A371G415_MUCPR</name>
<dbReference type="PROSITE" id="PS51752">
    <property type="entry name" value="JACALIN_LECTIN"/>
    <property type="match status" value="1"/>
</dbReference>
<dbReference type="InterPro" id="IPR053772">
    <property type="entry name" value="At1g61320/At1g61330-like"/>
</dbReference>
<dbReference type="SMART" id="SM00256">
    <property type="entry name" value="FBOX"/>
    <property type="match status" value="1"/>
</dbReference>
<dbReference type="AlphaFoldDB" id="A0A371G415"/>
<dbReference type="Gene3D" id="1.20.1280.50">
    <property type="match status" value="1"/>
</dbReference>
<dbReference type="InterPro" id="IPR032675">
    <property type="entry name" value="LRR_dom_sf"/>
</dbReference>
<dbReference type="EMBL" id="QJKJ01006825">
    <property type="protein sequence ID" value="RDX85319.1"/>
    <property type="molecule type" value="Genomic_DNA"/>
</dbReference>
<dbReference type="Gene3D" id="2.100.10.30">
    <property type="entry name" value="Jacalin-like lectin domain"/>
    <property type="match status" value="1"/>
</dbReference>
<dbReference type="SUPFAM" id="SSF81383">
    <property type="entry name" value="F-box domain"/>
    <property type="match status" value="1"/>
</dbReference>
<dbReference type="InterPro" id="IPR001229">
    <property type="entry name" value="Jacalin-like_lectin_dom"/>
</dbReference>
<dbReference type="InterPro" id="IPR001810">
    <property type="entry name" value="F-box_dom"/>
</dbReference>
<dbReference type="SUPFAM" id="SSF52058">
    <property type="entry name" value="L domain-like"/>
    <property type="match status" value="1"/>
</dbReference>
<dbReference type="InterPro" id="IPR036047">
    <property type="entry name" value="F-box-like_dom_sf"/>
</dbReference>
<sequence length="661" mass="77552">ILVTNYQRILSGRKNMHYIEDNYINFAGEDARVKETQDTKDSEQMEASVESVDRISHLPDHVIHHILSHLRNVRDTIRTSVLSKRWRTLWYSFSVLIFDERKFSARIGYEDNNNKEKTFRDYVSLSIHNHVEKKLLIQKLVVHMINFDLNDIQYVDHWLNVAIIKNINELDLHVGKKNINNYTVPQNLFSSKTLTRMRISGCKLETCNNILLPHLQKVYLCKLILAEHVIENLIFSCYSIEDLRIIKCAGLKHLRVSNHVRLNRVEIYHCNQLKRIEINAPNLDTFWYCGKKTTPCKVSLEGCTSLKRLTLEHPQVIRDFYKNHISNFPVLERLDISMTNSMIKSIMISNPHLQKFSLKGCKKLKVVRINAPNLVTFECKGETMPWVEIHSSCLRDAKLYFVPKFKHEVFDFGDEIWFKMKSFIERFNHEGFKLVLYSNKNIVIHEDLNNITFPPVPDLGCEIIKSPTCIDDILCSLLQLLHPMTLSIISPLDSTFPKLVYETIKSRDKDPICCKYNTFNNKCWRHFLKDVNFEDLNDMKLEDIKVNEDKRTYTWYKWLKSDYTTLQCQMTNLRFKRKSVVVGPWGCNGGNSWDDGTLIGVREIKLVYDCCIDSIHVVYDKNDNIFRAENMEELEIKMKFSDEFLMNVSGHYWPVVRGGTA</sequence>
<protein>
    <submittedName>
        <fullName evidence="4">Jacalin-related lectin 19</fullName>
    </submittedName>
</protein>
<organism evidence="4 5">
    <name type="scientific">Mucuna pruriens</name>
    <name type="common">Velvet bean</name>
    <name type="synonym">Dolichos pruriens</name>
    <dbReference type="NCBI Taxonomy" id="157652"/>
    <lineage>
        <taxon>Eukaryota</taxon>
        <taxon>Viridiplantae</taxon>
        <taxon>Streptophyta</taxon>
        <taxon>Embryophyta</taxon>
        <taxon>Tracheophyta</taxon>
        <taxon>Spermatophyta</taxon>
        <taxon>Magnoliopsida</taxon>
        <taxon>eudicotyledons</taxon>
        <taxon>Gunneridae</taxon>
        <taxon>Pentapetalae</taxon>
        <taxon>rosids</taxon>
        <taxon>fabids</taxon>
        <taxon>Fabales</taxon>
        <taxon>Fabaceae</taxon>
        <taxon>Papilionoideae</taxon>
        <taxon>50 kb inversion clade</taxon>
        <taxon>NPAAA clade</taxon>
        <taxon>indigoferoid/millettioid clade</taxon>
        <taxon>Phaseoleae</taxon>
        <taxon>Mucuna</taxon>
    </lineage>
</organism>
<reference evidence="4" key="1">
    <citation type="submission" date="2018-05" db="EMBL/GenBank/DDBJ databases">
        <title>Draft genome of Mucuna pruriens seed.</title>
        <authorList>
            <person name="Nnadi N.E."/>
            <person name="Vos R."/>
            <person name="Hasami M.H."/>
            <person name="Devisetty U.K."/>
            <person name="Aguiy J.C."/>
        </authorList>
    </citation>
    <scope>NUCLEOTIDE SEQUENCE [LARGE SCALE GENOMIC DNA]</scope>
    <source>
        <strain evidence="4">JCA_2017</strain>
    </source>
</reference>
<dbReference type="Pfam" id="PF00646">
    <property type="entry name" value="F-box"/>
    <property type="match status" value="1"/>
</dbReference>
<feature type="non-terminal residue" evidence="4">
    <location>
        <position position="1"/>
    </location>
</feature>
<keyword evidence="2" id="KW-0430">Lectin</keyword>
<dbReference type="GO" id="GO:0030246">
    <property type="term" value="F:carbohydrate binding"/>
    <property type="evidence" value="ECO:0007669"/>
    <property type="project" value="UniProtKB-KW"/>
</dbReference>
<evidence type="ECO:0000256" key="1">
    <source>
        <dbReference type="ARBA" id="ARBA00006568"/>
    </source>
</evidence>
<dbReference type="Pfam" id="PF01419">
    <property type="entry name" value="Jacalin"/>
    <property type="match status" value="1"/>
</dbReference>
<dbReference type="OrthoDB" id="1901752at2759"/>
<proteinExistence type="inferred from homology"/>
<keyword evidence="5" id="KW-1185">Reference proteome</keyword>
<dbReference type="Proteomes" id="UP000257109">
    <property type="component" value="Unassembled WGS sequence"/>
</dbReference>
<feature type="domain" description="Jacalin-type lectin" evidence="3">
    <location>
        <begin position="579"/>
        <end position="661"/>
    </location>
</feature>
<dbReference type="Pfam" id="PF23622">
    <property type="entry name" value="LRR_At1g61320_AtMIF1"/>
    <property type="match status" value="1"/>
</dbReference>
<dbReference type="Gene3D" id="3.80.10.10">
    <property type="entry name" value="Ribonuclease Inhibitor"/>
    <property type="match status" value="1"/>
</dbReference>